<dbReference type="EMBL" id="BNBI01000001">
    <property type="protein sequence ID" value="GHE84736.1"/>
    <property type="molecule type" value="Genomic_DNA"/>
</dbReference>
<proteinExistence type="predicted"/>
<name>A0A919DWD8_9ACTN</name>
<reference evidence="1" key="2">
    <citation type="submission" date="2020-09" db="EMBL/GenBank/DDBJ databases">
        <authorList>
            <person name="Sun Q."/>
            <person name="Ohkuma M."/>
        </authorList>
    </citation>
    <scope>NUCLEOTIDE SEQUENCE</scope>
    <source>
        <strain evidence="1">JCM 4477</strain>
    </source>
</reference>
<keyword evidence="2" id="KW-1185">Reference proteome</keyword>
<gene>
    <name evidence="1" type="ORF">GCM10018772_04740</name>
</gene>
<comment type="caution">
    <text evidence="1">The sequence shown here is derived from an EMBL/GenBank/DDBJ whole genome shotgun (WGS) entry which is preliminary data.</text>
</comment>
<dbReference type="RefSeq" id="WP_190202369.1">
    <property type="nucleotide sequence ID" value="NZ_BNBI01000001.1"/>
</dbReference>
<sequence length="72" mass="7764">MQAPQVTVYAADLGGKAPVALKDSTSEFRLAIDFSQPPEKITASLTQIFQDNVDARVWTRREAPDGGGGTDR</sequence>
<reference evidence="1" key="1">
    <citation type="journal article" date="2014" name="Int. J. Syst. Evol. Microbiol.">
        <title>Complete genome sequence of Corynebacterium casei LMG S-19264T (=DSM 44701T), isolated from a smear-ripened cheese.</title>
        <authorList>
            <consortium name="US DOE Joint Genome Institute (JGI-PGF)"/>
            <person name="Walter F."/>
            <person name="Albersmeier A."/>
            <person name="Kalinowski J."/>
            <person name="Ruckert C."/>
        </authorList>
    </citation>
    <scope>NUCLEOTIDE SEQUENCE</scope>
    <source>
        <strain evidence="1">JCM 4477</strain>
    </source>
</reference>
<accession>A0A919DWD8</accession>
<evidence type="ECO:0000313" key="2">
    <source>
        <dbReference type="Proteomes" id="UP000630718"/>
    </source>
</evidence>
<organism evidence="1 2">
    <name type="scientific">Streptomyces fumanus</name>
    <dbReference type="NCBI Taxonomy" id="67302"/>
    <lineage>
        <taxon>Bacteria</taxon>
        <taxon>Bacillati</taxon>
        <taxon>Actinomycetota</taxon>
        <taxon>Actinomycetes</taxon>
        <taxon>Kitasatosporales</taxon>
        <taxon>Streptomycetaceae</taxon>
        <taxon>Streptomyces</taxon>
    </lineage>
</organism>
<dbReference type="AlphaFoldDB" id="A0A919DWD8"/>
<evidence type="ECO:0000313" key="1">
    <source>
        <dbReference type="EMBL" id="GHE84736.1"/>
    </source>
</evidence>
<protein>
    <submittedName>
        <fullName evidence="1">Uncharacterized protein</fullName>
    </submittedName>
</protein>
<dbReference type="Proteomes" id="UP000630718">
    <property type="component" value="Unassembled WGS sequence"/>
</dbReference>